<sequence>MNIMCTRSLPHYSNLKLVLLKLYQHYHCGINVVDIPPQQEFYMHSKPTTIFLLVYQINLLIVFPMRFTKSNSISPQSIVVII</sequence>
<reference evidence="1 4" key="1">
    <citation type="journal article" date="2011" name="Nature">
        <title>The Medicago genome provides insight into the evolution of rhizobial symbioses.</title>
        <authorList>
            <person name="Young N.D."/>
            <person name="Debelle F."/>
            <person name="Oldroyd G.E."/>
            <person name="Geurts R."/>
            <person name="Cannon S.B."/>
            <person name="Udvardi M.K."/>
            <person name="Benedito V.A."/>
            <person name="Mayer K.F."/>
            <person name="Gouzy J."/>
            <person name="Schoof H."/>
            <person name="Van de Peer Y."/>
            <person name="Proost S."/>
            <person name="Cook D.R."/>
            <person name="Meyers B.C."/>
            <person name="Spannagl M."/>
            <person name="Cheung F."/>
            <person name="De Mita S."/>
            <person name="Krishnakumar V."/>
            <person name="Gundlach H."/>
            <person name="Zhou S."/>
            <person name="Mudge J."/>
            <person name="Bharti A.K."/>
            <person name="Murray J.D."/>
            <person name="Naoumkina M.A."/>
            <person name="Rosen B."/>
            <person name="Silverstein K.A."/>
            <person name="Tang H."/>
            <person name="Rombauts S."/>
            <person name="Zhao P.X."/>
            <person name="Zhou P."/>
            <person name="Barbe V."/>
            <person name="Bardou P."/>
            <person name="Bechner M."/>
            <person name="Bellec A."/>
            <person name="Berger A."/>
            <person name="Berges H."/>
            <person name="Bidwell S."/>
            <person name="Bisseling T."/>
            <person name="Choisne N."/>
            <person name="Couloux A."/>
            <person name="Denny R."/>
            <person name="Deshpande S."/>
            <person name="Dai X."/>
            <person name="Doyle J.J."/>
            <person name="Dudez A.M."/>
            <person name="Farmer A.D."/>
            <person name="Fouteau S."/>
            <person name="Franken C."/>
            <person name="Gibelin C."/>
            <person name="Gish J."/>
            <person name="Goldstein S."/>
            <person name="Gonzalez A.J."/>
            <person name="Green P.J."/>
            <person name="Hallab A."/>
            <person name="Hartog M."/>
            <person name="Hua A."/>
            <person name="Humphray S.J."/>
            <person name="Jeong D.H."/>
            <person name="Jing Y."/>
            <person name="Jocker A."/>
            <person name="Kenton S.M."/>
            <person name="Kim D.J."/>
            <person name="Klee K."/>
            <person name="Lai H."/>
            <person name="Lang C."/>
            <person name="Lin S."/>
            <person name="Macmil S.L."/>
            <person name="Magdelenat G."/>
            <person name="Matthews L."/>
            <person name="McCorrison J."/>
            <person name="Monaghan E.L."/>
            <person name="Mun J.H."/>
            <person name="Najar F.Z."/>
            <person name="Nicholson C."/>
            <person name="Noirot C."/>
            <person name="O'Bleness M."/>
            <person name="Paule C.R."/>
            <person name="Poulain J."/>
            <person name="Prion F."/>
            <person name="Qin B."/>
            <person name="Qu C."/>
            <person name="Retzel E.F."/>
            <person name="Riddle C."/>
            <person name="Sallet E."/>
            <person name="Samain S."/>
            <person name="Samson N."/>
            <person name="Sanders I."/>
            <person name="Saurat O."/>
            <person name="Scarpelli C."/>
            <person name="Schiex T."/>
            <person name="Segurens B."/>
            <person name="Severin A.J."/>
            <person name="Sherrier D.J."/>
            <person name="Shi R."/>
            <person name="Sims S."/>
            <person name="Singer S.R."/>
            <person name="Sinharoy S."/>
            <person name="Sterck L."/>
            <person name="Viollet A."/>
            <person name="Wang B.B."/>
            <person name="Wang K."/>
            <person name="Wang M."/>
            <person name="Wang X."/>
            <person name="Warfsmann J."/>
            <person name="Weissenbach J."/>
            <person name="White D.D."/>
            <person name="White J.D."/>
            <person name="Wiley G.B."/>
            <person name="Wincker P."/>
            <person name="Xing Y."/>
            <person name="Yang L."/>
            <person name="Yao Z."/>
            <person name="Ying F."/>
            <person name="Zhai J."/>
            <person name="Zhou L."/>
            <person name="Zuber A."/>
            <person name="Denarie J."/>
            <person name="Dixon R.A."/>
            <person name="May G.D."/>
            <person name="Schwartz D.C."/>
            <person name="Rogers J."/>
            <person name="Quetier F."/>
            <person name="Town C.D."/>
            <person name="Roe B.A."/>
        </authorList>
    </citation>
    <scope>NUCLEOTIDE SEQUENCE [LARGE SCALE GENOMIC DNA]</scope>
    <source>
        <strain evidence="1">A17</strain>
        <strain evidence="3 4">cv. Jemalong A17</strain>
    </source>
</reference>
<evidence type="ECO:0000313" key="3">
    <source>
        <dbReference type="EnsemblPlants" id="KEH39101"/>
    </source>
</evidence>
<reference evidence="1 4" key="2">
    <citation type="journal article" date="2014" name="BMC Genomics">
        <title>An improved genome release (version Mt4.0) for the model legume Medicago truncatula.</title>
        <authorList>
            <person name="Tang H."/>
            <person name="Krishnakumar V."/>
            <person name="Bidwell S."/>
            <person name="Rosen B."/>
            <person name="Chan A."/>
            <person name="Zhou S."/>
            <person name="Gentzbittel L."/>
            <person name="Childs K.L."/>
            <person name="Yandell M."/>
            <person name="Gundlach H."/>
            <person name="Mayer K.F."/>
            <person name="Schwartz D.C."/>
            <person name="Town C.D."/>
        </authorList>
    </citation>
    <scope>GENOME REANNOTATION</scope>
    <source>
        <strain evidence="1">A17</strain>
        <strain evidence="3 4">cv. Jemalong A17</strain>
    </source>
</reference>
<dbReference type="Gramene" id="rna11939">
    <property type="protein sequence ID" value="RHN75701.1"/>
    <property type="gene ID" value="gene11939"/>
</dbReference>
<dbReference type="EMBL" id="CM001218">
    <property type="protein sequence ID" value="KEH39101.1"/>
    <property type="molecule type" value="Genomic_DNA"/>
</dbReference>
<organism evidence="1 4">
    <name type="scientific">Medicago truncatula</name>
    <name type="common">Barrel medic</name>
    <name type="synonym">Medicago tribuloides</name>
    <dbReference type="NCBI Taxonomy" id="3880"/>
    <lineage>
        <taxon>Eukaryota</taxon>
        <taxon>Viridiplantae</taxon>
        <taxon>Streptophyta</taxon>
        <taxon>Embryophyta</taxon>
        <taxon>Tracheophyta</taxon>
        <taxon>Spermatophyta</taxon>
        <taxon>Magnoliopsida</taxon>
        <taxon>eudicotyledons</taxon>
        <taxon>Gunneridae</taxon>
        <taxon>Pentapetalae</taxon>
        <taxon>rosids</taxon>
        <taxon>fabids</taxon>
        <taxon>Fabales</taxon>
        <taxon>Fabaceae</taxon>
        <taxon>Papilionoideae</taxon>
        <taxon>50 kb inversion clade</taxon>
        <taxon>NPAAA clade</taxon>
        <taxon>Hologalegina</taxon>
        <taxon>IRL clade</taxon>
        <taxon>Trifolieae</taxon>
        <taxon>Medicago</taxon>
    </lineage>
</organism>
<reference evidence="2" key="5">
    <citation type="journal article" date="2018" name="Nat. Plants">
        <title>Whole-genome landscape of Medicago truncatula symbiotic genes.</title>
        <authorList>
            <person name="Pecrix Y."/>
            <person name="Gamas P."/>
            <person name="Carrere S."/>
        </authorList>
    </citation>
    <scope>NUCLEOTIDE SEQUENCE</scope>
    <source>
        <tissue evidence="2">Leaves</tissue>
    </source>
</reference>
<gene>
    <name evidence="1" type="ordered locus">MTR_2g090215</name>
    <name evidence="2" type="ORF">MtrunA17_Chr2g0324091</name>
</gene>
<name>A0A072VBV8_MEDTR</name>
<evidence type="ECO:0000313" key="1">
    <source>
        <dbReference type="EMBL" id="KEH39101.1"/>
    </source>
</evidence>
<reference evidence="5" key="4">
    <citation type="journal article" date="2018" name="Nat. Plants">
        <title>Whole-genome landscape of Medicago truncatula symbiotic genes.</title>
        <authorList>
            <person name="Pecrix Y."/>
            <person name="Staton S.E."/>
            <person name="Sallet E."/>
            <person name="Lelandais-Briere C."/>
            <person name="Moreau S."/>
            <person name="Carrere S."/>
            <person name="Blein T."/>
            <person name="Jardinaud M.F."/>
            <person name="Latrasse D."/>
            <person name="Zouine M."/>
            <person name="Zahm M."/>
            <person name="Kreplak J."/>
            <person name="Mayjonade B."/>
            <person name="Satge C."/>
            <person name="Perez M."/>
            <person name="Cauet S."/>
            <person name="Marande W."/>
            <person name="Chantry-Darmon C."/>
            <person name="Lopez-Roques C."/>
            <person name="Bouchez O."/>
            <person name="Berard A."/>
            <person name="Debelle F."/>
            <person name="Munos S."/>
            <person name="Bendahmane A."/>
            <person name="Berges H."/>
            <person name="Niebel A."/>
            <person name="Buitink J."/>
            <person name="Frugier F."/>
            <person name="Benhamed M."/>
            <person name="Crespi M."/>
            <person name="Gouzy J."/>
            <person name="Gamas P."/>
        </authorList>
    </citation>
    <scope>NUCLEOTIDE SEQUENCE [LARGE SCALE GENOMIC DNA]</scope>
    <source>
        <strain evidence="5">cv. Jemalong A17</strain>
    </source>
</reference>
<dbReference type="Proteomes" id="UP000265566">
    <property type="component" value="Chromosome 2"/>
</dbReference>
<accession>A0A072VBV8</accession>
<dbReference type="HOGENOM" id="CLU_2561726_0_0_1"/>
<evidence type="ECO:0000313" key="2">
    <source>
        <dbReference type="EMBL" id="RHN75701.1"/>
    </source>
</evidence>
<dbReference type="AlphaFoldDB" id="A0A072VBV8"/>
<proteinExistence type="predicted"/>
<keyword evidence="4" id="KW-1185">Reference proteome</keyword>
<dbReference type="Proteomes" id="UP000002051">
    <property type="component" value="Chromosome 2"/>
</dbReference>
<evidence type="ECO:0000313" key="4">
    <source>
        <dbReference type="Proteomes" id="UP000002051"/>
    </source>
</evidence>
<dbReference type="EMBL" id="PSQE01000002">
    <property type="protein sequence ID" value="RHN75701.1"/>
    <property type="molecule type" value="Genomic_DNA"/>
</dbReference>
<protein>
    <submittedName>
        <fullName evidence="1 3">Uncharacterized protein</fullName>
    </submittedName>
</protein>
<reference evidence="3" key="3">
    <citation type="submission" date="2015-04" db="UniProtKB">
        <authorList>
            <consortium name="EnsemblPlants"/>
        </authorList>
    </citation>
    <scope>IDENTIFICATION</scope>
    <source>
        <strain evidence="3">cv. Jemalong A17</strain>
    </source>
</reference>
<dbReference type="EnsemblPlants" id="KEH39101">
    <property type="protein sequence ID" value="KEH39101"/>
    <property type="gene ID" value="MTR_2g090215"/>
</dbReference>
<evidence type="ECO:0000313" key="5">
    <source>
        <dbReference type="Proteomes" id="UP000265566"/>
    </source>
</evidence>